<evidence type="ECO:0000256" key="1">
    <source>
        <dbReference type="ARBA" id="ARBA00004141"/>
    </source>
</evidence>
<dbReference type="Proteomes" id="UP001215712">
    <property type="component" value="Unassembled WGS sequence"/>
</dbReference>
<comment type="caution">
    <text evidence="10">The sequence shown here is derived from an EMBL/GenBank/DDBJ whole genome shotgun (WGS) entry which is preliminary data.</text>
</comment>
<evidence type="ECO:0000313" key="11">
    <source>
        <dbReference type="Proteomes" id="UP001215712"/>
    </source>
</evidence>
<protein>
    <recommendedName>
        <fullName evidence="9">Major facilitator superfamily (MFS) profile domain-containing protein</fullName>
    </recommendedName>
</protein>
<dbReference type="InterPro" id="IPR005828">
    <property type="entry name" value="MFS_sugar_transport-like"/>
</dbReference>
<evidence type="ECO:0000256" key="4">
    <source>
        <dbReference type="ARBA" id="ARBA00022692"/>
    </source>
</evidence>
<keyword evidence="6 8" id="KW-0472">Membrane</keyword>
<evidence type="ECO:0000256" key="8">
    <source>
        <dbReference type="SAM" id="Phobius"/>
    </source>
</evidence>
<comment type="subcellular location">
    <subcellularLocation>
        <location evidence="1">Membrane</location>
        <topology evidence="1">Multi-pass membrane protein</topology>
    </subcellularLocation>
</comment>
<feature type="transmembrane region" description="Helical" evidence="8">
    <location>
        <begin position="457"/>
        <end position="480"/>
    </location>
</feature>
<evidence type="ECO:0000313" key="10">
    <source>
        <dbReference type="EMBL" id="KAJ5716712.1"/>
    </source>
</evidence>
<keyword evidence="11" id="KW-1185">Reference proteome</keyword>
<dbReference type="SUPFAM" id="SSF103473">
    <property type="entry name" value="MFS general substrate transporter"/>
    <property type="match status" value="1"/>
</dbReference>
<dbReference type="PANTHER" id="PTHR48022">
    <property type="entry name" value="PLASTIDIC GLUCOSE TRANSPORTER 4"/>
    <property type="match status" value="1"/>
</dbReference>
<feature type="transmembrane region" description="Helical" evidence="8">
    <location>
        <begin position="381"/>
        <end position="401"/>
    </location>
</feature>
<feature type="transmembrane region" description="Helical" evidence="8">
    <location>
        <begin position="102"/>
        <end position="123"/>
    </location>
</feature>
<feature type="transmembrane region" description="Helical" evidence="8">
    <location>
        <begin position="421"/>
        <end position="445"/>
    </location>
</feature>
<dbReference type="InterPro" id="IPR003663">
    <property type="entry name" value="Sugar/inositol_transpt"/>
</dbReference>
<keyword evidence="5 8" id="KW-1133">Transmembrane helix</keyword>
<dbReference type="GO" id="GO:0016020">
    <property type="term" value="C:membrane"/>
    <property type="evidence" value="ECO:0007669"/>
    <property type="project" value="UniProtKB-SubCell"/>
</dbReference>
<dbReference type="InterPro" id="IPR020846">
    <property type="entry name" value="MFS_dom"/>
</dbReference>
<feature type="transmembrane region" description="Helical" evidence="8">
    <location>
        <begin position="354"/>
        <end position="374"/>
    </location>
</feature>
<dbReference type="Gene3D" id="1.20.1250.20">
    <property type="entry name" value="MFS general substrate transporter like domains"/>
    <property type="match status" value="1"/>
</dbReference>
<evidence type="ECO:0000259" key="9">
    <source>
        <dbReference type="PROSITE" id="PS50850"/>
    </source>
</evidence>
<keyword evidence="4 8" id="KW-0812">Transmembrane</keyword>
<comment type="similarity">
    <text evidence="2 7">Belongs to the major facilitator superfamily. Sugar transporter (TC 2.A.1.1) family.</text>
</comment>
<dbReference type="EMBL" id="JAQJAN010000012">
    <property type="protein sequence ID" value="KAJ5716712.1"/>
    <property type="molecule type" value="Genomic_DNA"/>
</dbReference>
<dbReference type="AlphaFoldDB" id="A0AAD6MU17"/>
<feature type="transmembrane region" description="Helical" evidence="8">
    <location>
        <begin position="192"/>
        <end position="211"/>
    </location>
</feature>
<feature type="transmembrane region" description="Helical" evidence="8">
    <location>
        <begin position="57"/>
        <end position="74"/>
    </location>
</feature>
<feature type="transmembrane region" description="Helical" evidence="8">
    <location>
        <begin position="159"/>
        <end position="180"/>
    </location>
</feature>
<dbReference type="InterPro" id="IPR050360">
    <property type="entry name" value="MFS_Sugar_Transporters"/>
</dbReference>
<keyword evidence="3 7" id="KW-0813">Transport</keyword>
<dbReference type="NCBIfam" id="TIGR00879">
    <property type="entry name" value="SP"/>
    <property type="match status" value="1"/>
</dbReference>
<feature type="non-terminal residue" evidence="10">
    <location>
        <position position="558"/>
    </location>
</feature>
<evidence type="ECO:0000256" key="3">
    <source>
        <dbReference type="ARBA" id="ARBA00022448"/>
    </source>
</evidence>
<reference evidence="10" key="1">
    <citation type="journal article" date="2023" name="IMA Fungus">
        <title>Comparative genomic study of the Penicillium genus elucidates a diverse pangenome and 15 lateral gene transfer events.</title>
        <authorList>
            <person name="Petersen C."/>
            <person name="Sorensen T."/>
            <person name="Nielsen M.R."/>
            <person name="Sondergaard T.E."/>
            <person name="Sorensen J.L."/>
            <person name="Fitzpatrick D.A."/>
            <person name="Frisvad J.C."/>
            <person name="Nielsen K.L."/>
        </authorList>
    </citation>
    <scope>NUCLEOTIDE SEQUENCE</scope>
    <source>
        <strain evidence="10">IBT 17514</strain>
    </source>
</reference>
<dbReference type="GO" id="GO:0005351">
    <property type="term" value="F:carbohydrate:proton symporter activity"/>
    <property type="evidence" value="ECO:0007669"/>
    <property type="project" value="TreeGrafter"/>
</dbReference>
<evidence type="ECO:0000256" key="6">
    <source>
        <dbReference type="ARBA" id="ARBA00023136"/>
    </source>
</evidence>
<proteinExistence type="inferred from homology"/>
<sequence length="558" mass="61695">YLEPWHQMEKSEVEHVEGVDGRGVLESQIYRSEASWAKYVPGGYSPSRCMKLHGRPIINAILLLAGVSIMFFGYDSSCMSQVDTNDNYLRFMGTDSGSARDSAAVGGLVSVWFGGFGIGAILVGSIADDIGRLKCIQLGCLWGIIGGALQASAQNFTWMAFGRIIGGIGCGHLNTIVPIWTSELADSGARGAFVAVQFTLALTGGTIVYWTEYACLKTQSLAFAWRFPLAMQLIFLLFILFATPFYPESPRHLIRIGKLKEAREILQRVRVKVPESQIENELAEIVGAIRLEANQPPASLWTIMTTSDKLHTRRRILLGAGVQVMQKFTGIDFISTYAPEMFTLAGYTGDKPSLLAGGNFFCYTASLALAIYLCDRVGRRRLMLIGSSLMFLVLIAGGVLSHEVISKRTSDPSVSSRCGGAVAAVLYLYTFIYGSTWLTTCWVYPTEIFPLLSRAKGTALATVAFSLAGGIINEIVPYLIDAISYWVFILFALLNLVMLIPIYLFYIETANRHLEDLDYLFAHESPFFWHAERAFTQMKSEEGSLDKTENRPQETFDI</sequence>
<evidence type="ECO:0000256" key="5">
    <source>
        <dbReference type="ARBA" id="ARBA00022989"/>
    </source>
</evidence>
<feature type="domain" description="Major facilitator superfamily (MFS) profile" evidence="9">
    <location>
        <begin position="61"/>
        <end position="510"/>
    </location>
</feature>
<feature type="transmembrane region" description="Helical" evidence="8">
    <location>
        <begin position="486"/>
        <end position="506"/>
    </location>
</feature>
<dbReference type="PROSITE" id="PS50850">
    <property type="entry name" value="MFS"/>
    <property type="match status" value="1"/>
</dbReference>
<dbReference type="InterPro" id="IPR036259">
    <property type="entry name" value="MFS_trans_sf"/>
</dbReference>
<dbReference type="PANTHER" id="PTHR48022:SF78">
    <property type="entry name" value="MONOSACCHARIDE TRANSPORTER, PUTATIVE (AFU_ORTHOLOGUE AFUA_2G02110)-RELATED"/>
    <property type="match status" value="1"/>
</dbReference>
<evidence type="ECO:0000256" key="2">
    <source>
        <dbReference type="ARBA" id="ARBA00010992"/>
    </source>
</evidence>
<feature type="transmembrane region" description="Helical" evidence="8">
    <location>
        <begin position="223"/>
        <end position="246"/>
    </location>
</feature>
<gene>
    <name evidence="10" type="ORF">N7493_008623</name>
</gene>
<name>A0AAD6MU17_9EURO</name>
<dbReference type="Pfam" id="PF00083">
    <property type="entry name" value="Sugar_tr"/>
    <property type="match status" value="1"/>
</dbReference>
<accession>A0AAD6MU17</accession>
<dbReference type="PRINTS" id="PR00171">
    <property type="entry name" value="SUGRTRNSPORT"/>
</dbReference>
<evidence type="ECO:0000256" key="7">
    <source>
        <dbReference type="RuleBase" id="RU003346"/>
    </source>
</evidence>
<organism evidence="10 11">
    <name type="scientific">Penicillium malachiteum</name>
    <dbReference type="NCBI Taxonomy" id="1324776"/>
    <lineage>
        <taxon>Eukaryota</taxon>
        <taxon>Fungi</taxon>
        <taxon>Dikarya</taxon>
        <taxon>Ascomycota</taxon>
        <taxon>Pezizomycotina</taxon>
        <taxon>Eurotiomycetes</taxon>
        <taxon>Eurotiomycetidae</taxon>
        <taxon>Eurotiales</taxon>
        <taxon>Aspergillaceae</taxon>
        <taxon>Penicillium</taxon>
    </lineage>
</organism>
<reference evidence="10" key="2">
    <citation type="submission" date="2023-01" db="EMBL/GenBank/DDBJ databases">
        <authorList>
            <person name="Petersen C."/>
        </authorList>
    </citation>
    <scope>NUCLEOTIDE SEQUENCE</scope>
    <source>
        <strain evidence="10">IBT 17514</strain>
    </source>
</reference>